<organism evidence="1 2">
    <name type="scientific">Owenia fusiformis</name>
    <name type="common">Polychaete worm</name>
    <dbReference type="NCBI Taxonomy" id="6347"/>
    <lineage>
        <taxon>Eukaryota</taxon>
        <taxon>Metazoa</taxon>
        <taxon>Spiralia</taxon>
        <taxon>Lophotrochozoa</taxon>
        <taxon>Annelida</taxon>
        <taxon>Polychaeta</taxon>
        <taxon>Sedentaria</taxon>
        <taxon>Canalipalpata</taxon>
        <taxon>Sabellida</taxon>
        <taxon>Oweniida</taxon>
        <taxon>Oweniidae</taxon>
        <taxon>Owenia</taxon>
    </lineage>
</organism>
<dbReference type="AlphaFoldDB" id="A0A8S4NJF5"/>
<proteinExistence type="predicted"/>
<sequence length="213" mass="24185">MDLVRVFVDYFLQFTCSWDRTQPAHRIGKGTAFAKLQKNHTSLVCLSAFEDQIKFQNFASQFILSMYCVTGKKTSAAMTLDDLCFVLASTTDKQHQVFHQQEMHSSNMYRCARFNFRFGFPVIFVGPSWKWMENSQWEMMPVMITKDPAPIELSDVTHLYCKDANCNVAQKCPCLAAGLTCIPICACHDQGYCSNIQAIVNDPDEDDSSVDVL</sequence>
<evidence type="ECO:0000313" key="2">
    <source>
        <dbReference type="Proteomes" id="UP000749559"/>
    </source>
</evidence>
<name>A0A8S4NJF5_OWEFU</name>
<evidence type="ECO:0000313" key="1">
    <source>
        <dbReference type="EMBL" id="CAH1780837.1"/>
    </source>
</evidence>
<keyword evidence="2" id="KW-1185">Reference proteome</keyword>
<protein>
    <submittedName>
        <fullName evidence="1">Uncharacterized protein</fullName>
    </submittedName>
</protein>
<reference evidence="1" key="1">
    <citation type="submission" date="2022-03" db="EMBL/GenBank/DDBJ databases">
        <authorList>
            <person name="Martin C."/>
        </authorList>
    </citation>
    <scope>NUCLEOTIDE SEQUENCE</scope>
</reference>
<dbReference type="EMBL" id="CAIIXF020000004">
    <property type="protein sequence ID" value="CAH1780837.1"/>
    <property type="molecule type" value="Genomic_DNA"/>
</dbReference>
<dbReference type="Proteomes" id="UP000749559">
    <property type="component" value="Unassembled WGS sequence"/>
</dbReference>
<comment type="caution">
    <text evidence="1">The sequence shown here is derived from an EMBL/GenBank/DDBJ whole genome shotgun (WGS) entry which is preliminary data.</text>
</comment>
<gene>
    <name evidence="1" type="ORF">OFUS_LOCUS7475</name>
</gene>
<accession>A0A8S4NJF5</accession>
<dbReference type="OrthoDB" id="5958007at2759"/>